<dbReference type="Pfam" id="PF00069">
    <property type="entry name" value="Pkinase"/>
    <property type="match status" value="1"/>
</dbReference>
<feature type="region of interest" description="Disordered" evidence="6">
    <location>
        <begin position="1"/>
        <end position="23"/>
    </location>
</feature>
<evidence type="ECO:0000256" key="1">
    <source>
        <dbReference type="ARBA" id="ARBA00022679"/>
    </source>
</evidence>
<dbReference type="RefSeq" id="WP_246151668.1">
    <property type="nucleotide sequence ID" value="NZ_SJPX01000003.1"/>
</dbReference>
<dbReference type="GO" id="GO:0004674">
    <property type="term" value="F:protein serine/threonine kinase activity"/>
    <property type="evidence" value="ECO:0007669"/>
    <property type="project" value="UniProtKB-EC"/>
</dbReference>
<dbReference type="InterPro" id="IPR008271">
    <property type="entry name" value="Ser/Thr_kinase_AS"/>
</dbReference>
<feature type="transmembrane region" description="Helical" evidence="7">
    <location>
        <begin position="686"/>
        <end position="705"/>
    </location>
</feature>
<evidence type="ECO:0000256" key="4">
    <source>
        <dbReference type="ARBA" id="ARBA00022840"/>
    </source>
</evidence>
<feature type="binding site" evidence="5">
    <location>
        <position position="199"/>
    </location>
    <ligand>
        <name>ATP</name>
        <dbReference type="ChEBI" id="CHEBI:30616"/>
    </ligand>
</feature>
<dbReference type="PROSITE" id="PS00108">
    <property type="entry name" value="PROTEIN_KINASE_ST"/>
    <property type="match status" value="1"/>
</dbReference>
<protein>
    <submittedName>
        <fullName evidence="9">Serine/threonine-protein kinase PrkC</fullName>
        <ecNumber evidence="9">2.7.11.1</ecNumber>
    </submittedName>
</protein>
<keyword evidence="4 5" id="KW-0067">ATP-binding</keyword>
<evidence type="ECO:0000256" key="6">
    <source>
        <dbReference type="SAM" id="MobiDB-lite"/>
    </source>
</evidence>
<feature type="domain" description="Protein kinase" evidence="8">
    <location>
        <begin position="170"/>
        <end position="481"/>
    </location>
</feature>
<keyword evidence="7" id="KW-0472">Membrane</keyword>
<name>A0A5C6ETB1_9BACT</name>
<keyword evidence="2 5" id="KW-0547">Nucleotide-binding</keyword>
<dbReference type="SMART" id="SM00220">
    <property type="entry name" value="S_TKc"/>
    <property type="match status" value="1"/>
</dbReference>
<dbReference type="SUPFAM" id="SSF56112">
    <property type="entry name" value="Protein kinase-like (PK-like)"/>
    <property type="match status" value="1"/>
</dbReference>
<evidence type="ECO:0000256" key="3">
    <source>
        <dbReference type="ARBA" id="ARBA00022777"/>
    </source>
</evidence>
<feature type="transmembrane region" description="Helical" evidence="7">
    <location>
        <begin position="711"/>
        <end position="730"/>
    </location>
</feature>
<accession>A0A5C6ETB1</accession>
<dbReference type="CDD" id="cd14014">
    <property type="entry name" value="STKc_PknB_like"/>
    <property type="match status" value="1"/>
</dbReference>
<dbReference type="PANTHER" id="PTHR43289:SF34">
    <property type="entry name" value="SERINE_THREONINE-PROTEIN KINASE YBDM-RELATED"/>
    <property type="match status" value="1"/>
</dbReference>
<evidence type="ECO:0000256" key="2">
    <source>
        <dbReference type="ARBA" id="ARBA00022741"/>
    </source>
</evidence>
<dbReference type="PROSITE" id="PS00107">
    <property type="entry name" value="PROTEIN_KINASE_ATP"/>
    <property type="match status" value="1"/>
</dbReference>
<dbReference type="EMBL" id="SJPX01000003">
    <property type="protein sequence ID" value="TWU51624.1"/>
    <property type="molecule type" value="Genomic_DNA"/>
</dbReference>
<dbReference type="Proteomes" id="UP000317977">
    <property type="component" value="Unassembled WGS sequence"/>
</dbReference>
<feature type="transmembrane region" description="Helical" evidence="7">
    <location>
        <begin position="632"/>
        <end position="660"/>
    </location>
</feature>
<dbReference type="AlphaFoldDB" id="A0A5C6ETB1"/>
<evidence type="ECO:0000313" key="9">
    <source>
        <dbReference type="EMBL" id="TWU51624.1"/>
    </source>
</evidence>
<proteinExistence type="predicted"/>
<feature type="transmembrane region" description="Helical" evidence="7">
    <location>
        <begin position="598"/>
        <end position="620"/>
    </location>
</feature>
<dbReference type="EC" id="2.7.11.1" evidence="9"/>
<dbReference type="PANTHER" id="PTHR43289">
    <property type="entry name" value="MITOGEN-ACTIVATED PROTEIN KINASE KINASE KINASE 20-RELATED"/>
    <property type="match status" value="1"/>
</dbReference>
<keyword evidence="7" id="KW-1133">Transmembrane helix</keyword>
<evidence type="ECO:0000259" key="8">
    <source>
        <dbReference type="PROSITE" id="PS50011"/>
    </source>
</evidence>
<feature type="transmembrane region" description="Helical" evidence="7">
    <location>
        <begin position="547"/>
        <end position="565"/>
    </location>
</feature>
<gene>
    <name evidence="9" type="primary">prkC_13</name>
    <name evidence="9" type="ORF">Poly59_32180</name>
</gene>
<keyword evidence="10" id="KW-1185">Reference proteome</keyword>
<dbReference type="InterPro" id="IPR000719">
    <property type="entry name" value="Prot_kinase_dom"/>
</dbReference>
<organism evidence="9 10">
    <name type="scientific">Rubripirellula reticaptiva</name>
    <dbReference type="NCBI Taxonomy" id="2528013"/>
    <lineage>
        <taxon>Bacteria</taxon>
        <taxon>Pseudomonadati</taxon>
        <taxon>Planctomycetota</taxon>
        <taxon>Planctomycetia</taxon>
        <taxon>Pirellulales</taxon>
        <taxon>Pirellulaceae</taxon>
        <taxon>Rubripirellula</taxon>
    </lineage>
</organism>
<reference evidence="9 10" key="1">
    <citation type="submission" date="2019-02" db="EMBL/GenBank/DDBJ databases">
        <title>Deep-cultivation of Planctomycetes and their phenomic and genomic characterization uncovers novel biology.</title>
        <authorList>
            <person name="Wiegand S."/>
            <person name="Jogler M."/>
            <person name="Boedeker C."/>
            <person name="Pinto D."/>
            <person name="Vollmers J."/>
            <person name="Rivas-Marin E."/>
            <person name="Kohn T."/>
            <person name="Peeters S.H."/>
            <person name="Heuer A."/>
            <person name="Rast P."/>
            <person name="Oberbeckmann S."/>
            <person name="Bunk B."/>
            <person name="Jeske O."/>
            <person name="Meyerdierks A."/>
            <person name="Storesund J.E."/>
            <person name="Kallscheuer N."/>
            <person name="Luecker S."/>
            <person name="Lage O.M."/>
            <person name="Pohl T."/>
            <person name="Merkel B.J."/>
            <person name="Hornburger P."/>
            <person name="Mueller R.-W."/>
            <person name="Bruemmer F."/>
            <person name="Labrenz M."/>
            <person name="Spormann A.M."/>
            <person name="Op Den Camp H."/>
            <person name="Overmann J."/>
            <person name="Amann R."/>
            <person name="Jetten M.S.M."/>
            <person name="Mascher T."/>
            <person name="Medema M.H."/>
            <person name="Devos D.P."/>
            <person name="Kaster A.-K."/>
            <person name="Ovreas L."/>
            <person name="Rohde M."/>
            <person name="Galperin M.Y."/>
            <person name="Jogler C."/>
        </authorList>
    </citation>
    <scope>NUCLEOTIDE SEQUENCE [LARGE SCALE GENOMIC DNA]</scope>
    <source>
        <strain evidence="9 10">Poly59</strain>
    </source>
</reference>
<keyword evidence="7" id="KW-0812">Transmembrane</keyword>
<keyword evidence="1 9" id="KW-0808">Transferase</keyword>
<sequence length="754" mass="83063">MNTPIDSDPEPKDGNTTAQVPGNAVSIDADDWLDVCLNRLAEHGSVADPVELRAYLPDLDRDGRRTLLIELVKLDMAMSADSGRIRLIAEYLSIDECLLSADSVPIDLVMEEMQLRMEIGDPPDASEYQLCYPHLATMLTPLEQSIAGIPSAVEMKVPPEANLGDQIDDFLILQKLGRGAFAHVYLAQQISMRRLVALKVSRGKGGESQSLAQFDHPNIVRVFDQRLIENSSLHLLYMQFVPGGTLADVVQMFRSCRAQDNECKIGGAILLRSVDEQLLEAAQVVPDQSSTREWIADSQWPQVVAWVGFHLCRALHEAHSQNILHRDVKPANVLLSAEGIPKLADFNVSFSDSAEQAGQAASLGGSLGYMSPEHVLAIIDNDAGAQDKIREPADLYSLAVLLWELWQGQRPFPTAAAATSWKQAAADQLAARHRPIVMPDCQHQNSDAAERVLAKTLCRALSVEPSDRFANGAEMAGRLRLSLYPQAATLFDPPESSWRAWLSHQSPWMMACAVLLIPHAFAGGLNYQYNMNEVMQTDQLKSALQSISWIVNLTYFPLATVFAVLHTRSMVRAVENARQNQRVDSRDLGNMLELGQRAALIGGSMWISSGILFPLIFHSMSPDFHWMASMQLFLSSLICGGIAMAYPYFGMAWLATFVFYPLCLRNTMQDADFDARAARMTNRGEVYTLIAAILPLVGGVLMMSSPSLSRWFMLTAVVAGMLGLVVATSIQQRVVKAWTQMGQVLSTKVATIPI</sequence>
<dbReference type="Gene3D" id="1.10.510.10">
    <property type="entry name" value="Transferase(Phosphotransferase) domain 1"/>
    <property type="match status" value="2"/>
</dbReference>
<comment type="caution">
    <text evidence="9">The sequence shown here is derived from an EMBL/GenBank/DDBJ whole genome shotgun (WGS) entry which is preliminary data.</text>
</comment>
<dbReference type="GO" id="GO:0005524">
    <property type="term" value="F:ATP binding"/>
    <property type="evidence" value="ECO:0007669"/>
    <property type="project" value="UniProtKB-UniRule"/>
</dbReference>
<evidence type="ECO:0000313" key="10">
    <source>
        <dbReference type="Proteomes" id="UP000317977"/>
    </source>
</evidence>
<evidence type="ECO:0000256" key="5">
    <source>
        <dbReference type="PROSITE-ProRule" id="PRU10141"/>
    </source>
</evidence>
<keyword evidence="3 9" id="KW-0418">Kinase</keyword>
<evidence type="ECO:0000256" key="7">
    <source>
        <dbReference type="SAM" id="Phobius"/>
    </source>
</evidence>
<dbReference type="PROSITE" id="PS50011">
    <property type="entry name" value="PROTEIN_KINASE_DOM"/>
    <property type="match status" value="1"/>
</dbReference>
<dbReference type="InterPro" id="IPR017441">
    <property type="entry name" value="Protein_kinase_ATP_BS"/>
</dbReference>
<dbReference type="InterPro" id="IPR011009">
    <property type="entry name" value="Kinase-like_dom_sf"/>
</dbReference>